<dbReference type="InterPro" id="IPR050415">
    <property type="entry name" value="MRET"/>
</dbReference>
<dbReference type="InterPro" id="IPR007312">
    <property type="entry name" value="Phosphoesterase"/>
</dbReference>
<protein>
    <submittedName>
        <fullName evidence="3">Na(+)-translocating NADH-quinone reductase subunit F</fullName>
    </submittedName>
</protein>
<dbReference type="PANTHER" id="PTHR47354:SF5">
    <property type="entry name" value="PROTEIN RFBI"/>
    <property type="match status" value="1"/>
</dbReference>
<dbReference type="AlphaFoldDB" id="A0A645GIR4"/>
<organism evidence="3">
    <name type="scientific">bioreactor metagenome</name>
    <dbReference type="NCBI Taxonomy" id="1076179"/>
    <lineage>
        <taxon>unclassified sequences</taxon>
        <taxon>metagenomes</taxon>
        <taxon>ecological metagenomes</taxon>
    </lineage>
</organism>
<accession>A0A645GIR4</accession>
<reference evidence="3" key="1">
    <citation type="submission" date="2019-08" db="EMBL/GenBank/DDBJ databases">
        <authorList>
            <person name="Kucharzyk K."/>
            <person name="Murdoch R.W."/>
            <person name="Higgins S."/>
            <person name="Loffler F."/>
        </authorList>
    </citation>
    <scope>NUCLEOTIDE SEQUENCE</scope>
</reference>
<evidence type="ECO:0000313" key="3">
    <source>
        <dbReference type="EMBL" id="MPN23613.1"/>
    </source>
</evidence>
<dbReference type="GO" id="GO:0016788">
    <property type="term" value="F:hydrolase activity, acting on ester bonds"/>
    <property type="evidence" value="ECO:0007669"/>
    <property type="project" value="InterPro"/>
</dbReference>
<dbReference type="InterPro" id="IPR001709">
    <property type="entry name" value="Flavoprot_Pyr_Nucl_cyt_Rdtase"/>
</dbReference>
<comment type="caution">
    <text evidence="3">The sequence shown here is derived from an EMBL/GenBank/DDBJ whole genome shotgun (WGS) entry which is preliminary data.</text>
</comment>
<dbReference type="GO" id="GO:0016491">
    <property type="term" value="F:oxidoreductase activity"/>
    <property type="evidence" value="ECO:0007669"/>
    <property type="project" value="InterPro"/>
</dbReference>
<dbReference type="Pfam" id="PF04185">
    <property type="entry name" value="Phosphoesterase"/>
    <property type="match status" value="1"/>
</dbReference>
<dbReference type="Pfam" id="PF00175">
    <property type="entry name" value="NAD_binding_1"/>
    <property type="match status" value="1"/>
</dbReference>
<gene>
    <name evidence="3" type="primary">nqrF_13</name>
    <name evidence="3" type="ORF">SDC9_171006</name>
</gene>
<proteinExistence type="predicted"/>
<keyword evidence="1" id="KW-0378">Hydrolase</keyword>
<dbReference type="EMBL" id="VSSQ01072176">
    <property type="protein sequence ID" value="MPN23613.1"/>
    <property type="molecule type" value="Genomic_DNA"/>
</dbReference>
<dbReference type="InterPro" id="IPR039261">
    <property type="entry name" value="FNR_nucleotide-bd"/>
</dbReference>
<dbReference type="SUPFAM" id="SSF52343">
    <property type="entry name" value="Ferredoxin reductase-like, C-terminal NADP-linked domain"/>
    <property type="match status" value="1"/>
</dbReference>
<evidence type="ECO:0000259" key="2">
    <source>
        <dbReference type="Pfam" id="PF00175"/>
    </source>
</evidence>
<evidence type="ECO:0000256" key="1">
    <source>
        <dbReference type="ARBA" id="ARBA00022801"/>
    </source>
</evidence>
<dbReference type="PANTHER" id="PTHR47354">
    <property type="entry name" value="NADH OXIDOREDUCTASE HCR"/>
    <property type="match status" value="1"/>
</dbReference>
<name>A0A645GIR4_9ZZZZ</name>
<sequence length="247" mass="27563">MQENRSFDHYFGTMRGVRGFGDRFPIPLSNGNTVYHQPDPKGGPDIPPFRRDSTIANALIGSGTPHNFPDQQAAWNQGKMDRWIQFKNQATMGFFLREDSARPILLIAGGTGFAPVKAIVEHALAEESQRPMTIYWGGRRREDLYLNTLGEGWMRTHAHIRYTPVLSESAQDDEWTGRTGLVHLAAMQDIPDLSAHQVYVCGAPAMVAAARRDFVGQCGLPEHEFFADAFEYAGDAKAPRVLSNRTD</sequence>
<feature type="domain" description="Oxidoreductase FAD/NAD(P)-binding" evidence="2">
    <location>
        <begin position="106"/>
        <end position="211"/>
    </location>
</feature>
<dbReference type="PRINTS" id="PR00410">
    <property type="entry name" value="PHEHYDRXLASE"/>
</dbReference>
<dbReference type="Gene3D" id="3.40.50.80">
    <property type="entry name" value="Nucleotide-binding domain of ferredoxin-NADP reductase (FNR) module"/>
    <property type="match status" value="1"/>
</dbReference>
<dbReference type="PRINTS" id="PR00371">
    <property type="entry name" value="FPNCR"/>
</dbReference>
<dbReference type="InterPro" id="IPR001433">
    <property type="entry name" value="OxRdtase_FAD/NAD-bd"/>
</dbReference>